<dbReference type="PANTHER" id="PTHR43798">
    <property type="entry name" value="MONOACYLGLYCEROL LIPASE"/>
    <property type="match status" value="1"/>
</dbReference>
<dbReference type="AlphaFoldDB" id="A0A1H8SG06"/>
<dbReference type="InterPro" id="IPR000073">
    <property type="entry name" value="AB_hydrolase_1"/>
</dbReference>
<evidence type="ECO:0000313" key="2">
    <source>
        <dbReference type="EMBL" id="SEO77959.1"/>
    </source>
</evidence>
<feature type="domain" description="AB hydrolase-1" evidence="1">
    <location>
        <begin position="20"/>
        <end position="252"/>
    </location>
</feature>
<gene>
    <name evidence="2" type="ORF">SAMN04490248_11227</name>
</gene>
<keyword evidence="3" id="KW-1185">Reference proteome</keyword>
<evidence type="ECO:0000313" key="3">
    <source>
        <dbReference type="Proteomes" id="UP000198893"/>
    </source>
</evidence>
<sequence>MGDGIFEASFGSGPRQALALHCSLAHSGAWRGVAECLGDEMTLRCIDLPGHGRSAPCPPEEFPDRAYAAALARLDGPVDLIGHSFGAVLALRLALERPDRVRSLLLFEPVLMAAAADDPDLLATNGALMEEVARHARAGDPEMGARLFMRVWGDGTPWDTLPEELTGRFTGGMGYVLAAQAVLSDDIWSLLVPGRLEGLRLPALMADGEMSPGLMPEVMDRLAARIPCARRETLPGAGHMGPITHAAEFAAAIRRTLAPAEAG</sequence>
<accession>A0A1H8SG06</accession>
<evidence type="ECO:0000259" key="1">
    <source>
        <dbReference type="Pfam" id="PF12697"/>
    </source>
</evidence>
<dbReference type="InterPro" id="IPR029058">
    <property type="entry name" value="AB_hydrolase_fold"/>
</dbReference>
<organism evidence="2 3">
    <name type="scientific">Salinihabitans flavidus</name>
    <dbReference type="NCBI Taxonomy" id="569882"/>
    <lineage>
        <taxon>Bacteria</taxon>
        <taxon>Pseudomonadati</taxon>
        <taxon>Pseudomonadota</taxon>
        <taxon>Alphaproteobacteria</taxon>
        <taxon>Rhodobacterales</taxon>
        <taxon>Roseobacteraceae</taxon>
        <taxon>Salinihabitans</taxon>
    </lineage>
</organism>
<dbReference type="Pfam" id="PF12697">
    <property type="entry name" value="Abhydrolase_6"/>
    <property type="match status" value="1"/>
</dbReference>
<dbReference type="Gene3D" id="3.40.50.1820">
    <property type="entry name" value="alpha/beta hydrolase"/>
    <property type="match status" value="1"/>
</dbReference>
<dbReference type="EMBL" id="FODS01000012">
    <property type="protein sequence ID" value="SEO77959.1"/>
    <property type="molecule type" value="Genomic_DNA"/>
</dbReference>
<dbReference type="RefSeq" id="WP_093118365.1">
    <property type="nucleotide sequence ID" value="NZ_FODS01000012.1"/>
</dbReference>
<dbReference type="STRING" id="569882.SAMN04490248_11227"/>
<dbReference type="Proteomes" id="UP000198893">
    <property type="component" value="Unassembled WGS sequence"/>
</dbReference>
<reference evidence="2 3" key="1">
    <citation type="submission" date="2016-10" db="EMBL/GenBank/DDBJ databases">
        <authorList>
            <person name="de Groot N.N."/>
        </authorList>
    </citation>
    <scope>NUCLEOTIDE SEQUENCE [LARGE SCALE GENOMIC DNA]</scope>
    <source>
        <strain evidence="2 3">DSM 27842</strain>
    </source>
</reference>
<dbReference type="OrthoDB" id="9804723at2"/>
<proteinExistence type="predicted"/>
<name>A0A1H8SG06_9RHOB</name>
<dbReference type="InterPro" id="IPR050266">
    <property type="entry name" value="AB_hydrolase_sf"/>
</dbReference>
<protein>
    <submittedName>
        <fullName evidence="2">Pimeloyl-ACP methyl ester carboxylesterase</fullName>
    </submittedName>
</protein>
<dbReference type="SUPFAM" id="SSF53474">
    <property type="entry name" value="alpha/beta-Hydrolases"/>
    <property type="match status" value="1"/>
</dbReference>